<sequence>MNRSNPSLALLTGASLFVSFHLLLLVFQRIGKLPQASTESKLMPDLRFYTTAGCHLCDQAWAMLEPIAKRKRLRVELIDVMDDLAAEEQYAEHIPVVTSTQRTDNLYWPFTPEDIYRWLM</sequence>
<protein>
    <recommendedName>
        <fullName evidence="4">Glutaredoxin family protein</fullName>
    </recommendedName>
</protein>
<dbReference type="InterPro" id="IPR008554">
    <property type="entry name" value="Glutaredoxin-like"/>
</dbReference>
<evidence type="ECO:0000313" key="3">
    <source>
        <dbReference type="Proteomes" id="UP000433788"/>
    </source>
</evidence>
<feature type="transmembrane region" description="Helical" evidence="1">
    <location>
        <begin position="6"/>
        <end position="27"/>
    </location>
</feature>
<accession>A0A6N7QPE0</accession>
<evidence type="ECO:0008006" key="4">
    <source>
        <dbReference type="Google" id="ProtNLM"/>
    </source>
</evidence>
<dbReference type="Proteomes" id="UP000433788">
    <property type="component" value="Unassembled WGS sequence"/>
</dbReference>
<dbReference type="Pfam" id="PF05768">
    <property type="entry name" value="Glrx-like"/>
    <property type="match status" value="1"/>
</dbReference>
<evidence type="ECO:0000313" key="2">
    <source>
        <dbReference type="EMBL" id="MRH77253.1"/>
    </source>
</evidence>
<keyword evidence="3" id="KW-1185">Reference proteome</keyword>
<keyword evidence="1" id="KW-0812">Transmembrane</keyword>
<keyword evidence="1" id="KW-1133">Transmembrane helix</keyword>
<proteinExistence type="predicted"/>
<organism evidence="2 3">
    <name type="scientific">Spiribacter salilacus</name>
    <dbReference type="NCBI Taxonomy" id="2664894"/>
    <lineage>
        <taxon>Bacteria</taxon>
        <taxon>Pseudomonadati</taxon>
        <taxon>Pseudomonadota</taxon>
        <taxon>Gammaproteobacteria</taxon>
        <taxon>Chromatiales</taxon>
        <taxon>Ectothiorhodospiraceae</taxon>
        <taxon>Spiribacter</taxon>
    </lineage>
</organism>
<name>A0A6N7QPE0_9GAMM</name>
<reference evidence="2 3" key="1">
    <citation type="submission" date="2019-11" db="EMBL/GenBank/DDBJ databases">
        <authorList>
            <person name="Zhang X.Y."/>
        </authorList>
    </citation>
    <scope>NUCLEOTIDE SEQUENCE [LARGE SCALE GENOMIC DNA]</scope>
    <source>
        <strain evidence="2 3">C176</strain>
    </source>
</reference>
<dbReference type="Gene3D" id="3.40.30.10">
    <property type="entry name" value="Glutaredoxin"/>
    <property type="match status" value="1"/>
</dbReference>
<dbReference type="SUPFAM" id="SSF52833">
    <property type="entry name" value="Thioredoxin-like"/>
    <property type="match status" value="1"/>
</dbReference>
<dbReference type="InterPro" id="IPR036249">
    <property type="entry name" value="Thioredoxin-like_sf"/>
</dbReference>
<evidence type="ECO:0000256" key="1">
    <source>
        <dbReference type="SAM" id="Phobius"/>
    </source>
</evidence>
<keyword evidence="1" id="KW-0472">Membrane</keyword>
<comment type="caution">
    <text evidence="2">The sequence shown here is derived from an EMBL/GenBank/DDBJ whole genome shotgun (WGS) entry which is preliminary data.</text>
</comment>
<dbReference type="AlphaFoldDB" id="A0A6N7QPE0"/>
<dbReference type="EMBL" id="WJPP01000001">
    <property type="protein sequence ID" value="MRH77253.1"/>
    <property type="molecule type" value="Genomic_DNA"/>
</dbReference>
<gene>
    <name evidence="2" type="ORF">GH984_00810</name>
</gene>